<dbReference type="AlphaFoldDB" id="A0A2T3W9I9"/>
<dbReference type="Gene3D" id="1.25.40.10">
    <property type="entry name" value="Tetratricopeptide repeat domain"/>
    <property type="match status" value="1"/>
</dbReference>
<gene>
    <name evidence="1" type="ORF">C8263_07250</name>
</gene>
<protein>
    <submittedName>
        <fullName evidence="1">Uncharacterized protein</fullName>
    </submittedName>
</protein>
<dbReference type="SMART" id="SM00028">
    <property type="entry name" value="TPR"/>
    <property type="match status" value="3"/>
</dbReference>
<comment type="caution">
    <text evidence="1">The sequence shown here is derived from an EMBL/GenBank/DDBJ whole genome shotgun (WGS) entry which is preliminary data.</text>
</comment>
<proteinExistence type="predicted"/>
<dbReference type="EMBL" id="PYSV01000005">
    <property type="protein sequence ID" value="PTA68581.1"/>
    <property type="molecule type" value="Genomic_DNA"/>
</dbReference>
<reference evidence="1 2" key="1">
    <citation type="submission" date="2018-03" db="EMBL/GenBank/DDBJ databases">
        <title>Draft genome of Deinococcus sp. OD32.</title>
        <authorList>
            <person name="Wang X.-P."/>
            <person name="Du Z.-J."/>
        </authorList>
    </citation>
    <scope>NUCLEOTIDE SEQUENCE [LARGE SCALE GENOMIC DNA]</scope>
    <source>
        <strain evidence="1 2">OD32</strain>
    </source>
</reference>
<evidence type="ECO:0000313" key="1">
    <source>
        <dbReference type="EMBL" id="PTA68581.1"/>
    </source>
</evidence>
<dbReference type="SUPFAM" id="SSF48452">
    <property type="entry name" value="TPR-like"/>
    <property type="match status" value="1"/>
</dbReference>
<dbReference type="InterPro" id="IPR011990">
    <property type="entry name" value="TPR-like_helical_dom_sf"/>
</dbReference>
<keyword evidence="2" id="KW-1185">Reference proteome</keyword>
<dbReference type="Pfam" id="PF13424">
    <property type="entry name" value="TPR_12"/>
    <property type="match status" value="1"/>
</dbReference>
<evidence type="ECO:0000313" key="2">
    <source>
        <dbReference type="Proteomes" id="UP000240317"/>
    </source>
</evidence>
<accession>A0A2T3W9I9</accession>
<dbReference type="Proteomes" id="UP000240317">
    <property type="component" value="Unassembled WGS sequence"/>
</dbReference>
<sequence length="530" mass="58289">MAVRTIEQAFTHARQGERFAQLLTWFEQIPPPARSGVAAARLHLRLLGNTPGEPQLEQTARAYAGDPITAPVAHAFLAWTLVQRDHLQAGLKSADAALQAEGALTPFDLALALRARGMAGQRLGRRGWEADYQRAAQLSEGRVRGITLMEYGSLLLFTDGHARGMEALGEATLALRGDDLEAWAHSSKGYAHLHHAELDDAQTAFETGIVLGERFRPHSQSGLAAVLRARGEWDRAETLYHQAIALAERQGHAERERQSRRGLGHTARMRGQPLRAIEWLSQAVVTVPADRESGTSWVNVDLAAAHVSLPRVDAERVLDLLARTGPLFGEDADRAVIVQAELARRQGRLAEAAARLRPLNPRMLWVREEAMALPELFGLLEGPRPEPLPRQDRVRVEVRAAGYGEVRLNDRLLAMPLLPLVTLVALLDAGGTLDAESLAAAVRDGQARDRRQAAQRATRAVKQLRDALGWPGSVTHHAGRYALDAGVDWAYDILNLRRAGTPTETFLRGVHAFPWVMEREQALMLGEDQL</sequence>
<organism evidence="1 2">
    <name type="scientific">Deinococcus arcticus</name>
    <dbReference type="NCBI Taxonomy" id="2136176"/>
    <lineage>
        <taxon>Bacteria</taxon>
        <taxon>Thermotogati</taxon>
        <taxon>Deinococcota</taxon>
        <taxon>Deinococci</taxon>
        <taxon>Deinococcales</taxon>
        <taxon>Deinococcaceae</taxon>
        <taxon>Deinococcus</taxon>
    </lineage>
</organism>
<name>A0A2T3W9I9_9DEIO</name>
<dbReference type="InterPro" id="IPR019734">
    <property type="entry name" value="TPR_rpt"/>
</dbReference>